<name>A0A2G5UAU4_9PELO</name>
<gene>
    <name evidence="2" type="primary">Cnig_chr_IV.g15580</name>
    <name evidence="2" type="ORF">B9Z55_015580</name>
</gene>
<dbReference type="EMBL" id="PDUG01000004">
    <property type="protein sequence ID" value="PIC36665.1"/>
    <property type="molecule type" value="Genomic_DNA"/>
</dbReference>
<dbReference type="Pfam" id="PF00646">
    <property type="entry name" value="F-box"/>
    <property type="match status" value="1"/>
</dbReference>
<sequence>MEEPPRNPKFGLLKCPFALREQIVRNMEFMDAFHFSTLSKRSKQLVHNAKYSVTSIDFMFGNNSTNDHIEVATDDDLFIISLSKLNVPPRRGLLDGLKFASLINEPSDDYRKKLSAHLFFIFDFKENSVHIERNIESLSDLFLWSIRKTFHCIFFWPTRSFFMKHEDMQFVLSLESKTYCLNFSFNNSNYKYREPLGCEHLEVHGSIQWLDTDDFLKLNPNMRRICIKNLPGEQINDLIKQWKNGEAIGLNHMAFFYGIPYPENLILDGIIVMETKLT</sequence>
<proteinExistence type="predicted"/>
<evidence type="ECO:0000259" key="1">
    <source>
        <dbReference type="Pfam" id="PF00646"/>
    </source>
</evidence>
<reference evidence="3" key="1">
    <citation type="submission" date="2017-10" db="EMBL/GenBank/DDBJ databases">
        <title>Rapid genome shrinkage in a self-fertile nematode reveals novel sperm competition proteins.</title>
        <authorList>
            <person name="Yin D."/>
            <person name="Schwarz E.M."/>
            <person name="Thomas C.G."/>
            <person name="Felde R.L."/>
            <person name="Korf I.F."/>
            <person name="Cutter A.D."/>
            <person name="Schartner C.M."/>
            <person name="Ralston E.J."/>
            <person name="Meyer B.J."/>
            <person name="Haag E.S."/>
        </authorList>
    </citation>
    <scope>NUCLEOTIDE SEQUENCE [LARGE SCALE GENOMIC DNA]</scope>
    <source>
        <strain evidence="3">JU1422</strain>
    </source>
</reference>
<dbReference type="InterPro" id="IPR001810">
    <property type="entry name" value="F-box_dom"/>
</dbReference>
<comment type="caution">
    <text evidence="2">The sequence shown here is derived from an EMBL/GenBank/DDBJ whole genome shotgun (WGS) entry which is preliminary data.</text>
</comment>
<organism evidence="2 3">
    <name type="scientific">Caenorhabditis nigoni</name>
    <dbReference type="NCBI Taxonomy" id="1611254"/>
    <lineage>
        <taxon>Eukaryota</taxon>
        <taxon>Metazoa</taxon>
        <taxon>Ecdysozoa</taxon>
        <taxon>Nematoda</taxon>
        <taxon>Chromadorea</taxon>
        <taxon>Rhabditida</taxon>
        <taxon>Rhabditina</taxon>
        <taxon>Rhabditomorpha</taxon>
        <taxon>Rhabditoidea</taxon>
        <taxon>Rhabditidae</taxon>
        <taxon>Peloderinae</taxon>
        <taxon>Caenorhabditis</taxon>
    </lineage>
</organism>
<keyword evidence="3" id="KW-1185">Reference proteome</keyword>
<dbReference type="PANTHER" id="PTHR21503:SF8">
    <property type="entry name" value="F-BOX ASSOCIATED DOMAIN-CONTAINING PROTEIN-RELATED"/>
    <property type="match status" value="1"/>
</dbReference>
<accession>A0A2G5UAU4</accession>
<evidence type="ECO:0000313" key="2">
    <source>
        <dbReference type="EMBL" id="PIC36665.1"/>
    </source>
</evidence>
<dbReference type="PANTHER" id="PTHR21503">
    <property type="entry name" value="F-BOX-CONTAINING HYPOTHETICAL PROTEIN C.ELEGANS"/>
    <property type="match status" value="1"/>
</dbReference>
<feature type="domain" description="F-box" evidence="1">
    <location>
        <begin position="13"/>
        <end position="48"/>
    </location>
</feature>
<protein>
    <recommendedName>
        <fullName evidence="1">F-box domain-containing protein</fullName>
    </recommendedName>
</protein>
<dbReference type="Proteomes" id="UP000230233">
    <property type="component" value="Chromosome IV"/>
</dbReference>
<evidence type="ECO:0000313" key="3">
    <source>
        <dbReference type="Proteomes" id="UP000230233"/>
    </source>
</evidence>
<dbReference type="AlphaFoldDB" id="A0A2G5UAU4"/>